<comment type="catalytic activity">
    <reaction evidence="12">
        <text>ssDNA + n NTP = ssDNA/pppN(pN)n-1 hybrid + (n-1) diphosphate.</text>
        <dbReference type="EC" id="2.7.7.101"/>
    </reaction>
</comment>
<evidence type="ECO:0000259" key="15">
    <source>
        <dbReference type="PROSITE" id="PS50880"/>
    </source>
</evidence>
<dbReference type="HOGENOM" id="CLU_013501_3_3_9"/>
<dbReference type="Pfam" id="PF13155">
    <property type="entry name" value="Toprim_2"/>
    <property type="match status" value="1"/>
</dbReference>
<dbReference type="STRING" id="663278.Ethha_1057"/>
<dbReference type="InterPro" id="IPR006295">
    <property type="entry name" value="DNA_primase_DnaG"/>
</dbReference>
<dbReference type="GO" id="GO:0003678">
    <property type="term" value="F:DNA helicase activity"/>
    <property type="evidence" value="ECO:0007669"/>
    <property type="project" value="InterPro"/>
</dbReference>
<dbReference type="InterPro" id="IPR034151">
    <property type="entry name" value="TOPRIM_DnaG_bac"/>
</dbReference>
<dbReference type="SMART" id="SM00400">
    <property type="entry name" value="ZnF_CHCC"/>
    <property type="match status" value="1"/>
</dbReference>
<keyword evidence="10 12" id="KW-0238">DNA-binding</keyword>
<evidence type="ECO:0000256" key="6">
    <source>
        <dbReference type="ARBA" id="ARBA00022723"/>
    </source>
</evidence>
<dbReference type="InterPro" id="IPR019475">
    <property type="entry name" value="DNA_primase_DnaB-bd"/>
</dbReference>
<dbReference type="HAMAP" id="MF_00974">
    <property type="entry name" value="DNA_primase_DnaG"/>
    <property type="match status" value="1"/>
</dbReference>
<dbReference type="Proteomes" id="UP000001551">
    <property type="component" value="Chromosome"/>
</dbReference>
<dbReference type="InterPro" id="IPR002694">
    <property type="entry name" value="Znf_CHC2"/>
</dbReference>
<dbReference type="InterPro" id="IPR007693">
    <property type="entry name" value="DNA_helicase_DnaB-like_N"/>
</dbReference>
<keyword evidence="2 12" id="KW-0639">Primosome</keyword>
<dbReference type="EMBL" id="CP002400">
    <property type="protein sequence ID" value="ADU26610.1"/>
    <property type="molecule type" value="Genomic_DNA"/>
</dbReference>
<dbReference type="SUPFAM" id="SSF56731">
    <property type="entry name" value="DNA primase core"/>
    <property type="match status" value="1"/>
</dbReference>
<dbReference type="NCBIfam" id="TIGR01391">
    <property type="entry name" value="dnaG"/>
    <property type="match status" value="1"/>
</dbReference>
<dbReference type="Gene3D" id="3.40.1360.10">
    <property type="match status" value="1"/>
</dbReference>
<dbReference type="InterPro" id="IPR013264">
    <property type="entry name" value="DNAG_N"/>
</dbReference>
<comment type="similarity">
    <text evidence="12 13">Belongs to the DnaG primase family.</text>
</comment>
<dbReference type="Gene3D" id="3.90.980.10">
    <property type="entry name" value="DNA primase, catalytic core, N-terminal domain"/>
    <property type="match status" value="1"/>
</dbReference>
<evidence type="ECO:0000256" key="11">
    <source>
        <dbReference type="ARBA" id="ARBA00023163"/>
    </source>
</evidence>
<evidence type="ECO:0000256" key="1">
    <source>
        <dbReference type="ARBA" id="ARBA00022478"/>
    </source>
</evidence>
<proteinExistence type="inferred from homology"/>
<dbReference type="FunFam" id="3.90.980.10:FF:000001">
    <property type="entry name" value="DNA primase"/>
    <property type="match status" value="1"/>
</dbReference>
<dbReference type="InterPro" id="IPR006171">
    <property type="entry name" value="TOPRIM_dom"/>
</dbReference>
<evidence type="ECO:0000256" key="10">
    <source>
        <dbReference type="ARBA" id="ARBA00023125"/>
    </source>
</evidence>
<reference evidence="16 17" key="1">
    <citation type="submission" date="2010-12" db="EMBL/GenBank/DDBJ databases">
        <title>Complete sequence of Ethanoligenens harbinense YUAN-3.</title>
        <authorList>
            <person name="Lucas S."/>
            <person name="Copeland A."/>
            <person name="Lapidus A."/>
            <person name="Cheng J.-F."/>
            <person name="Bruce D."/>
            <person name="Goodwin L."/>
            <person name="Pitluck S."/>
            <person name="Chertkov O."/>
            <person name="Misra M."/>
            <person name="Detter J.C."/>
            <person name="Han C."/>
            <person name="Tapia R."/>
            <person name="Land M."/>
            <person name="Hauser L."/>
            <person name="Jeffries C."/>
            <person name="Kyrpides N."/>
            <person name="Ivanova N."/>
            <person name="Mikhailova N."/>
            <person name="Wang A."/>
            <person name="Mouttaki H."/>
            <person name="He Z."/>
            <person name="Zhou J."/>
            <person name="Hemme C.L."/>
            <person name="Woyke T."/>
        </authorList>
    </citation>
    <scope>NUCLEOTIDE SEQUENCE [LARGE SCALE GENOMIC DNA]</scope>
    <source>
        <strain evidence="17">DSM 18485 / JCM 12961 / CGMCC 1.5033 / YUAN-3</strain>
    </source>
</reference>
<dbReference type="GO" id="GO:0005524">
    <property type="term" value="F:ATP binding"/>
    <property type="evidence" value="ECO:0007669"/>
    <property type="project" value="InterPro"/>
</dbReference>
<dbReference type="EC" id="2.7.7.101" evidence="12"/>
<dbReference type="SUPFAM" id="SSF57783">
    <property type="entry name" value="Zinc beta-ribbon"/>
    <property type="match status" value="1"/>
</dbReference>
<sequence>MISEAFLQEMKDRCDIESVVSRYVNLRKSGKSMVGLCPFHSEKTPSFHVYPDDQHFYCFGCETGGDVITFIRKIENLEYREAVEFLAAQAGLTVPDDAPGAQAASRERARILEMNRAAARFFHECLISPQGKEGLAYFEQRGLSMHTIRSFGLGYAPDGWNHLLGYLQQQGFRPEELAAGALALRGRNGGYYDAFRHRVMFPIIDLRGNVVAFGGRVLDDSKPKYLNSNDTPAFHKSKCLFALNFAKNSGGRSLILCEGYMDAIALHQAGFRNAVATLGTALTPEQVRLMARYAKEVVISYDADKAGQNASQRAIGLLTQAGLAVRVLRIEGGKDPDEFIRTHGADRFRMLLEHSGNHIEYRLASALQKYNVDITEQKAAYLKEAVEILATVESMVERDVYAGKLAETLGVSKENVLADAAALRAKRQGREKKARVREEIAAAHGMKDRVNPEKRANLLAARAEENLIVLLYRNPDFLKRMDNLIRPEDFVTAFNRRVYTALREQAIAGGEPDLSALGAQFSADEMGKITGLLHKTLVSDTLQEAHDCAAVLLKEQVNRRAAEQQDAQAAYDAIRVKKLEEQR</sequence>
<dbReference type="RefSeq" id="WP_013484971.1">
    <property type="nucleotide sequence ID" value="NC_014828.1"/>
</dbReference>
<dbReference type="FunFam" id="3.90.580.10:FF:000001">
    <property type="entry name" value="DNA primase"/>
    <property type="match status" value="1"/>
</dbReference>
<dbReference type="PANTHER" id="PTHR30313:SF2">
    <property type="entry name" value="DNA PRIMASE"/>
    <property type="match status" value="1"/>
</dbReference>
<dbReference type="GO" id="GO:0008270">
    <property type="term" value="F:zinc ion binding"/>
    <property type="evidence" value="ECO:0007669"/>
    <property type="project" value="UniProtKB-UniRule"/>
</dbReference>
<accession>E6U4B0</accession>
<comment type="subunit">
    <text evidence="12">Monomer. Interacts with DnaB.</text>
</comment>
<dbReference type="Gene3D" id="1.10.860.10">
    <property type="entry name" value="DNAb Helicase, Chain A"/>
    <property type="match status" value="1"/>
</dbReference>
<dbReference type="Pfam" id="PF00772">
    <property type="entry name" value="DnaB"/>
    <property type="match status" value="1"/>
</dbReference>
<evidence type="ECO:0000256" key="4">
    <source>
        <dbReference type="ARBA" id="ARBA00022695"/>
    </source>
</evidence>
<comment type="cofactor">
    <cofactor evidence="12 13 14">
        <name>Zn(2+)</name>
        <dbReference type="ChEBI" id="CHEBI:29105"/>
    </cofactor>
    <text evidence="12 13 14">Binds 1 zinc ion per monomer.</text>
</comment>
<dbReference type="CDD" id="cd03364">
    <property type="entry name" value="TOPRIM_DnaG_primases"/>
    <property type="match status" value="1"/>
</dbReference>
<dbReference type="InterPro" id="IPR030846">
    <property type="entry name" value="DnaG_bac"/>
</dbReference>
<dbReference type="GO" id="GO:0006269">
    <property type="term" value="P:DNA replication, synthesis of primer"/>
    <property type="evidence" value="ECO:0007669"/>
    <property type="project" value="UniProtKB-UniRule"/>
</dbReference>
<evidence type="ECO:0000313" key="17">
    <source>
        <dbReference type="Proteomes" id="UP000001551"/>
    </source>
</evidence>
<dbReference type="Pfam" id="PF01807">
    <property type="entry name" value="Zn_ribbon_DnaG"/>
    <property type="match status" value="1"/>
</dbReference>
<dbReference type="Gene3D" id="3.90.580.10">
    <property type="entry name" value="Zinc finger, CHC2-type domain"/>
    <property type="match status" value="1"/>
</dbReference>
<dbReference type="eggNOG" id="COG0358">
    <property type="taxonomic scope" value="Bacteria"/>
</dbReference>
<dbReference type="SMART" id="SM00493">
    <property type="entry name" value="TOPRIM"/>
    <property type="match status" value="1"/>
</dbReference>
<evidence type="ECO:0000256" key="2">
    <source>
        <dbReference type="ARBA" id="ARBA00022515"/>
    </source>
</evidence>
<keyword evidence="1 12" id="KW-0240">DNA-directed RNA polymerase</keyword>
<dbReference type="AlphaFoldDB" id="E6U4B0"/>
<comment type="function">
    <text evidence="12 13">RNA polymerase that catalyzes the synthesis of short RNA molecules used as primers for DNA polymerase during DNA replication.</text>
</comment>
<dbReference type="GO" id="GO:0005737">
    <property type="term" value="C:cytoplasm"/>
    <property type="evidence" value="ECO:0007669"/>
    <property type="project" value="TreeGrafter"/>
</dbReference>
<keyword evidence="3 12" id="KW-0808">Transferase</keyword>
<organism evidence="16 17">
    <name type="scientific">Ethanoligenens harbinense (strain DSM 18485 / JCM 12961 / CGMCC 1.5033 / YUAN-3)</name>
    <dbReference type="NCBI Taxonomy" id="663278"/>
    <lineage>
        <taxon>Bacteria</taxon>
        <taxon>Bacillati</taxon>
        <taxon>Bacillota</taxon>
        <taxon>Clostridia</taxon>
        <taxon>Eubacteriales</taxon>
        <taxon>Oscillospiraceae</taxon>
        <taxon>Ethanoligenens</taxon>
    </lineage>
</organism>
<dbReference type="PIRSF" id="PIRSF002811">
    <property type="entry name" value="DnaG"/>
    <property type="match status" value="1"/>
</dbReference>
<feature type="domain" description="Toprim" evidence="15">
    <location>
        <begin position="252"/>
        <end position="333"/>
    </location>
</feature>
<dbReference type="GO" id="GO:0003899">
    <property type="term" value="F:DNA-directed RNA polymerase activity"/>
    <property type="evidence" value="ECO:0007669"/>
    <property type="project" value="UniProtKB-UniRule"/>
</dbReference>
<dbReference type="InterPro" id="IPR037068">
    <property type="entry name" value="DNA_primase_core_N_sf"/>
</dbReference>
<evidence type="ECO:0000256" key="9">
    <source>
        <dbReference type="ARBA" id="ARBA00022842"/>
    </source>
</evidence>
<keyword evidence="5 12" id="KW-0235">DNA replication</keyword>
<keyword evidence="9" id="KW-0460">Magnesium</keyword>
<dbReference type="PANTHER" id="PTHR30313">
    <property type="entry name" value="DNA PRIMASE"/>
    <property type="match status" value="1"/>
</dbReference>
<protein>
    <recommendedName>
        <fullName evidence="12 13">DNA primase</fullName>
        <ecNumber evidence="12">2.7.7.101</ecNumber>
    </recommendedName>
</protein>
<evidence type="ECO:0000313" key="16">
    <source>
        <dbReference type="EMBL" id="ADU26610.1"/>
    </source>
</evidence>
<keyword evidence="8 12" id="KW-0862">Zinc</keyword>
<dbReference type="InterPro" id="IPR036977">
    <property type="entry name" value="DNA_primase_Znf_CHC2"/>
</dbReference>
<dbReference type="Pfam" id="PF10410">
    <property type="entry name" value="DnaB_bind"/>
    <property type="match status" value="1"/>
</dbReference>
<evidence type="ECO:0000256" key="12">
    <source>
        <dbReference type="HAMAP-Rule" id="MF_00974"/>
    </source>
</evidence>
<evidence type="ECO:0000256" key="3">
    <source>
        <dbReference type="ARBA" id="ARBA00022679"/>
    </source>
</evidence>
<keyword evidence="4 12" id="KW-0548">Nucleotidyltransferase</keyword>
<dbReference type="InterPro" id="IPR016136">
    <property type="entry name" value="DNA_helicase_N/primase_C"/>
</dbReference>
<keyword evidence="6 12" id="KW-0479">Metal-binding</keyword>
<evidence type="ECO:0000256" key="13">
    <source>
        <dbReference type="PIRNR" id="PIRNR002811"/>
    </source>
</evidence>
<evidence type="ECO:0000256" key="14">
    <source>
        <dbReference type="PIRSR" id="PIRSR002811-1"/>
    </source>
</evidence>
<dbReference type="GO" id="GO:1990077">
    <property type="term" value="C:primosome complex"/>
    <property type="evidence" value="ECO:0007669"/>
    <property type="project" value="UniProtKB-KW"/>
</dbReference>
<dbReference type="Pfam" id="PF08275">
    <property type="entry name" value="DNAG_N"/>
    <property type="match status" value="1"/>
</dbReference>
<dbReference type="InterPro" id="IPR050219">
    <property type="entry name" value="DnaG_primase"/>
</dbReference>
<name>E6U4B0_ETHHY</name>
<dbReference type="GO" id="GO:0000428">
    <property type="term" value="C:DNA-directed RNA polymerase complex"/>
    <property type="evidence" value="ECO:0007669"/>
    <property type="project" value="UniProtKB-KW"/>
</dbReference>
<dbReference type="PROSITE" id="PS50880">
    <property type="entry name" value="TOPRIM"/>
    <property type="match status" value="1"/>
</dbReference>
<keyword evidence="7 12" id="KW-0863">Zinc-finger</keyword>
<comment type="domain">
    <text evidence="12">Contains an N-terminal zinc-binding domain, a central core domain that contains the primase activity, and a C-terminal DnaB-binding domain.</text>
</comment>
<evidence type="ECO:0000256" key="5">
    <source>
        <dbReference type="ARBA" id="ARBA00022705"/>
    </source>
</evidence>
<evidence type="ECO:0000256" key="8">
    <source>
        <dbReference type="ARBA" id="ARBA00022833"/>
    </source>
</evidence>
<dbReference type="GO" id="GO:0003677">
    <property type="term" value="F:DNA binding"/>
    <property type="evidence" value="ECO:0007669"/>
    <property type="project" value="UniProtKB-KW"/>
</dbReference>
<feature type="zinc finger region" description="CHC2-type" evidence="12 14">
    <location>
        <begin position="37"/>
        <end position="61"/>
    </location>
</feature>
<evidence type="ECO:0000256" key="7">
    <source>
        <dbReference type="ARBA" id="ARBA00022771"/>
    </source>
</evidence>
<keyword evidence="17" id="KW-1185">Reference proteome</keyword>
<keyword evidence="11 12" id="KW-0804">Transcription</keyword>
<dbReference type="KEGG" id="eha:Ethha_1057"/>
<gene>
    <name evidence="12" type="primary">dnaG</name>
    <name evidence="16" type="ordered locus">Ethha_1057</name>
</gene>